<dbReference type="Proteomes" id="UP000634529">
    <property type="component" value="Unassembled WGS sequence"/>
</dbReference>
<evidence type="ECO:0000313" key="3">
    <source>
        <dbReference type="Proteomes" id="UP000634529"/>
    </source>
</evidence>
<keyword evidence="1" id="KW-0812">Transmembrane</keyword>
<dbReference type="EMBL" id="JACYTN010000017">
    <property type="protein sequence ID" value="MBD8500037.1"/>
    <property type="molecule type" value="Genomic_DNA"/>
</dbReference>
<name>A0ABR9B185_9BACL</name>
<feature type="transmembrane region" description="Helical" evidence="1">
    <location>
        <begin position="30"/>
        <end position="49"/>
    </location>
</feature>
<dbReference type="RefSeq" id="WP_192026346.1">
    <property type="nucleotide sequence ID" value="NZ_JACYTN010000017.1"/>
</dbReference>
<accession>A0ABR9B185</accession>
<dbReference type="InterPro" id="IPR021560">
    <property type="entry name" value="DUF3021"/>
</dbReference>
<evidence type="ECO:0000256" key="1">
    <source>
        <dbReference type="SAM" id="Phobius"/>
    </source>
</evidence>
<reference evidence="2 3" key="1">
    <citation type="submission" date="2020-09" db="EMBL/GenBank/DDBJ databases">
        <title>Paenibacillus sp. CAU 1523 isolated from sand of Haeundae Beach.</title>
        <authorList>
            <person name="Kim W."/>
        </authorList>
    </citation>
    <scope>NUCLEOTIDE SEQUENCE [LARGE SCALE GENOMIC DNA]</scope>
    <source>
        <strain evidence="2 3">CAU 1523</strain>
    </source>
</reference>
<comment type="caution">
    <text evidence="2">The sequence shown here is derived from an EMBL/GenBank/DDBJ whole genome shotgun (WGS) entry which is preliminary data.</text>
</comment>
<feature type="transmembrane region" description="Helical" evidence="1">
    <location>
        <begin position="95"/>
        <end position="115"/>
    </location>
</feature>
<dbReference type="Pfam" id="PF11457">
    <property type="entry name" value="DUF3021"/>
    <property type="match status" value="1"/>
</dbReference>
<evidence type="ECO:0000313" key="2">
    <source>
        <dbReference type="EMBL" id="MBD8500037.1"/>
    </source>
</evidence>
<keyword evidence="1" id="KW-1133">Transmembrane helix</keyword>
<proteinExistence type="predicted"/>
<sequence length="157" mass="18119">MKIEVKLDERCEETTVLIRCSEVTDEIQRIVFGAVFGLAAAMIHTFISIQTMEGQLVSYDWLNRCMRGYVLLGAVFGPASLCFRIDKWSLLRQTITHFVIIFPSYVAVNVMNGWSKLTGEAFLSMLFIFIGSYLVIWLGMNGYWRMKIKQMNNNLQR</sequence>
<gene>
    <name evidence="2" type="ORF">IFO66_17230</name>
</gene>
<organism evidence="2 3">
    <name type="scientific">Paenibacillus arenosi</name>
    <dbReference type="NCBI Taxonomy" id="2774142"/>
    <lineage>
        <taxon>Bacteria</taxon>
        <taxon>Bacillati</taxon>
        <taxon>Bacillota</taxon>
        <taxon>Bacilli</taxon>
        <taxon>Bacillales</taxon>
        <taxon>Paenibacillaceae</taxon>
        <taxon>Paenibacillus</taxon>
    </lineage>
</organism>
<keyword evidence="3" id="KW-1185">Reference proteome</keyword>
<feature type="transmembrane region" description="Helical" evidence="1">
    <location>
        <begin position="121"/>
        <end position="144"/>
    </location>
</feature>
<feature type="transmembrane region" description="Helical" evidence="1">
    <location>
        <begin position="61"/>
        <end position="83"/>
    </location>
</feature>
<keyword evidence="1" id="KW-0472">Membrane</keyword>
<protein>
    <submittedName>
        <fullName evidence="2">DUF3021 domain-containing protein</fullName>
    </submittedName>
</protein>